<dbReference type="CDD" id="cd16936">
    <property type="entry name" value="HATPase_RsbW-like"/>
    <property type="match status" value="1"/>
</dbReference>
<dbReference type="InterPro" id="IPR036890">
    <property type="entry name" value="HATPase_C_sf"/>
</dbReference>
<reference evidence="3 4" key="1">
    <citation type="journal article" date="2019" name="Int. J. Syst. Evol. Microbiol.">
        <title>The Global Catalogue of Microorganisms (GCM) 10K type strain sequencing project: providing services to taxonomists for standard genome sequencing and annotation.</title>
        <authorList>
            <consortium name="The Broad Institute Genomics Platform"/>
            <consortium name="The Broad Institute Genome Sequencing Center for Infectious Disease"/>
            <person name="Wu L."/>
            <person name="Ma J."/>
        </authorList>
    </citation>
    <scope>NUCLEOTIDE SEQUENCE [LARGE SCALE GENOMIC DNA]</scope>
    <source>
        <strain evidence="3 4">JCM 9088</strain>
    </source>
</reference>
<evidence type="ECO:0000256" key="1">
    <source>
        <dbReference type="ARBA" id="ARBA00022527"/>
    </source>
</evidence>
<dbReference type="Gene3D" id="3.30.565.10">
    <property type="entry name" value="Histidine kinase-like ATPase, C-terminal domain"/>
    <property type="match status" value="1"/>
</dbReference>
<proteinExistence type="predicted"/>
<dbReference type="RefSeq" id="WP_344498727.1">
    <property type="nucleotide sequence ID" value="NZ_BAAAUD010000053.1"/>
</dbReference>
<feature type="domain" description="Histidine kinase/HSP90-like ATPase" evidence="2">
    <location>
        <begin position="27"/>
        <end position="124"/>
    </location>
</feature>
<dbReference type="EMBL" id="BAAAUD010000053">
    <property type="protein sequence ID" value="GAA2963540.1"/>
    <property type="molecule type" value="Genomic_DNA"/>
</dbReference>
<protein>
    <recommendedName>
        <fullName evidence="2">Histidine kinase/HSP90-like ATPase domain-containing protein</fullName>
    </recommendedName>
</protein>
<evidence type="ECO:0000313" key="4">
    <source>
        <dbReference type="Proteomes" id="UP001500403"/>
    </source>
</evidence>
<dbReference type="Proteomes" id="UP001500403">
    <property type="component" value="Unassembled WGS sequence"/>
</dbReference>
<dbReference type="InterPro" id="IPR050267">
    <property type="entry name" value="Anti-sigma-factor_SerPK"/>
</dbReference>
<accession>A0ABN3XKE6</accession>
<comment type="caution">
    <text evidence="3">The sequence shown here is derived from an EMBL/GenBank/DDBJ whole genome shotgun (WGS) entry which is preliminary data.</text>
</comment>
<dbReference type="InterPro" id="IPR003594">
    <property type="entry name" value="HATPase_dom"/>
</dbReference>
<dbReference type="SUPFAM" id="SSF55874">
    <property type="entry name" value="ATPase domain of HSP90 chaperone/DNA topoisomerase II/histidine kinase"/>
    <property type="match status" value="1"/>
</dbReference>
<dbReference type="Pfam" id="PF13581">
    <property type="entry name" value="HATPase_c_2"/>
    <property type="match status" value="1"/>
</dbReference>
<gene>
    <name evidence="3" type="ORF">GCM10010446_56370</name>
</gene>
<keyword evidence="1" id="KW-0418">Kinase</keyword>
<keyword evidence="4" id="KW-1185">Reference proteome</keyword>
<dbReference type="PANTHER" id="PTHR35526:SF3">
    <property type="entry name" value="ANTI-SIGMA-F FACTOR RSBW"/>
    <property type="match status" value="1"/>
</dbReference>
<keyword evidence="1" id="KW-0808">Transferase</keyword>
<organism evidence="3 4">
    <name type="scientific">Streptomyces enissocaesilis</name>
    <dbReference type="NCBI Taxonomy" id="332589"/>
    <lineage>
        <taxon>Bacteria</taxon>
        <taxon>Bacillati</taxon>
        <taxon>Actinomycetota</taxon>
        <taxon>Actinomycetes</taxon>
        <taxon>Kitasatosporales</taxon>
        <taxon>Streptomycetaceae</taxon>
        <taxon>Streptomyces</taxon>
        <taxon>Streptomyces rochei group</taxon>
    </lineage>
</organism>
<dbReference type="PANTHER" id="PTHR35526">
    <property type="entry name" value="ANTI-SIGMA-F FACTOR RSBW-RELATED"/>
    <property type="match status" value="1"/>
</dbReference>
<name>A0ABN3XKE6_9ACTN</name>
<sequence length="146" mass="15966">MAPGTALVPQLMDLCRGTAIRRYGFELPARAECVSAARRLTRRQLTQWGVDEDACDTAALIVTELFTNALLHTASEHIVCELRDSDGRLRVAVKDQGLRPTGPQLRQAGDEEHGRGLQLVDALSSFWGTRDAADGPGRIVWAELPC</sequence>
<keyword evidence="1" id="KW-0723">Serine/threonine-protein kinase</keyword>
<evidence type="ECO:0000313" key="3">
    <source>
        <dbReference type="EMBL" id="GAA2963540.1"/>
    </source>
</evidence>
<evidence type="ECO:0000259" key="2">
    <source>
        <dbReference type="Pfam" id="PF13581"/>
    </source>
</evidence>